<dbReference type="AlphaFoldDB" id="A0A834XDN9"/>
<evidence type="ECO:0000313" key="2">
    <source>
        <dbReference type="Proteomes" id="UP000634136"/>
    </source>
</evidence>
<evidence type="ECO:0000313" key="1">
    <source>
        <dbReference type="EMBL" id="KAF7842241.1"/>
    </source>
</evidence>
<protein>
    <submittedName>
        <fullName evidence="1">Uncharacterized protein</fullName>
    </submittedName>
</protein>
<name>A0A834XDN9_9FABA</name>
<proteinExistence type="predicted"/>
<keyword evidence="2" id="KW-1185">Reference proteome</keyword>
<organism evidence="1 2">
    <name type="scientific">Senna tora</name>
    <dbReference type="NCBI Taxonomy" id="362788"/>
    <lineage>
        <taxon>Eukaryota</taxon>
        <taxon>Viridiplantae</taxon>
        <taxon>Streptophyta</taxon>
        <taxon>Embryophyta</taxon>
        <taxon>Tracheophyta</taxon>
        <taxon>Spermatophyta</taxon>
        <taxon>Magnoliopsida</taxon>
        <taxon>eudicotyledons</taxon>
        <taxon>Gunneridae</taxon>
        <taxon>Pentapetalae</taxon>
        <taxon>rosids</taxon>
        <taxon>fabids</taxon>
        <taxon>Fabales</taxon>
        <taxon>Fabaceae</taxon>
        <taxon>Caesalpinioideae</taxon>
        <taxon>Cassia clade</taxon>
        <taxon>Senna</taxon>
    </lineage>
</organism>
<gene>
    <name evidence="1" type="ORF">G2W53_004539</name>
</gene>
<reference evidence="1" key="1">
    <citation type="submission" date="2020-09" db="EMBL/GenBank/DDBJ databases">
        <title>Genome-Enabled Discovery of Anthraquinone Biosynthesis in Senna tora.</title>
        <authorList>
            <person name="Kang S.-H."/>
            <person name="Pandey R.P."/>
            <person name="Lee C.-M."/>
            <person name="Sim J.-S."/>
            <person name="Jeong J.-T."/>
            <person name="Choi B.-S."/>
            <person name="Jung M."/>
            <person name="Ginzburg D."/>
            <person name="Zhao K."/>
            <person name="Won S.Y."/>
            <person name="Oh T.-J."/>
            <person name="Yu Y."/>
            <person name="Kim N.-H."/>
            <person name="Lee O.R."/>
            <person name="Lee T.-H."/>
            <person name="Bashyal P."/>
            <person name="Kim T.-S."/>
            <person name="Lee W.-H."/>
            <person name="Kawkins C."/>
            <person name="Kim C.-K."/>
            <person name="Kim J.S."/>
            <person name="Ahn B.O."/>
            <person name="Rhee S.Y."/>
            <person name="Sohng J.K."/>
        </authorList>
    </citation>
    <scope>NUCLEOTIDE SEQUENCE</scope>
    <source>
        <tissue evidence="1">Leaf</tissue>
    </source>
</reference>
<comment type="caution">
    <text evidence="1">The sequence shown here is derived from an EMBL/GenBank/DDBJ whole genome shotgun (WGS) entry which is preliminary data.</text>
</comment>
<sequence length="44" mass="4936">MDQTQSQKMKLDPMVAIGNGRRQEGVQMYEFGLMVFEGTRNGGV</sequence>
<dbReference type="EMBL" id="JAAIUW010000002">
    <property type="protein sequence ID" value="KAF7842241.1"/>
    <property type="molecule type" value="Genomic_DNA"/>
</dbReference>
<accession>A0A834XDN9</accession>
<dbReference type="Proteomes" id="UP000634136">
    <property type="component" value="Unassembled WGS sequence"/>
</dbReference>